<keyword evidence="2" id="KW-0169">Cobalamin biosynthesis</keyword>
<protein>
    <submittedName>
        <fullName evidence="5">Cobyric acid synthase</fullName>
    </submittedName>
</protein>
<dbReference type="CDD" id="cd01750">
    <property type="entry name" value="GATase1_CobQ"/>
    <property type="match status" value="1"/>
</dbReference>
<gene>
    <name evidence="5" type="ORF">ENF32_00760</name>
</gene>
<feature type="non-terminal residue" evidence="5">
    <location>
        <position position="1"/>
    </location>
</feature>
<dbReference type="SUPFAM" id="SSF52540">
    <property type="entry name" value="P-loop containing nucleoside triphosphate hydrolases"/>
    <property type="match status" value="1"/>
</dbReference>
<evidence type="ECO:0000256" key="3">
    <source>
        <dbReference type="ARBA" id="ARBA00022962"/>
    </source>
</evidence>
<proteinExistence type="inferred from homology"/>
<dbReference type="Gene3D" id="3.40.50.880">
    <property type="match status" value="1"/>
</dbReference>
<evidence type="ECO:0000256" key="2">
    <source>
        <dbReference type="ARBA" id="ARBA00022573"/>
    </source>
</evidence>
<dbReference type="UniPathway" id="UPA00148"/>
<dbReference type="PANTHER" id="PTHR21343:SF1">
    <property type="entry name" value="COBYRIC ACID SYNTHASE"/>
    <property type="match status" value="1"/>
</dbReference>
<dbReference type="HAMAP" id="MF_00028">
    <property type="entry name" value="CobQ"/>
    <property type="match status" value="1"/>
</dbReference>
<dbReference type="PANTHER" id="PTHR21343">
    <property type="entry name" value="DETHIOBIOTIN SYNTHETASE"/>
    <property type="match status" value="1"/>
</dbReference>
<evidence type="ECO:0000313" key="5">
    <source>
        <dbReference type="EMBL" id="HDD52585.1"/>
    </source>
</evidence>
<dbReference type="GO" id="GO:0009236">
    <property type="term" value="P:cobalamin biosynthetic process"/>
    <property type="evidence" value="ECO:0007669"/>
    <property type="project" value="UniProtKB-UniPathway"/>
</dbReference>
<dbReference type="GO" id="GO:0003824">
    <property type="term" value="F:catalytic activity"/>
    <property type="evidence" value="ECO:0007669"/>
    <property type="project" value="InterPro"/>
</dbReference>
<dbReference type="PROSITE" id="PS51274">
    <property type="entry name" value="GATASE_COBBQ"/>
    <property type="match status" value="1"/>
</dbReference>
<dbReference type="AlphaFoldDB" id="A0A7C0Y7A8"/>
<dbReference type="InterPro" id="IPR011698">
    <property type="entry name" value="GATase_3"/>
</dbReference>
<dbReference type="Proteomes" id="UP000885690">
    <property type="component" value="Unassembled WGS sequence"/>
</dbReference>
<dbReference type="NCBIfam" id="NF001989">
    <property type="entry name" value="PRK00784.1"/>
    <property type="match status" value="1"/>
</dbReference>
<dbReference type="Gene3D" id="3.40.50.300">
    <property type="entry name" value="P-loop containing nucleotide triphosphate hydrolases"/>
    <property type="match status" value="1"/>
</dbReference>
<organism evidence="5">
    <name type="scientific">Thermosulfidibacter takaii</name>
    <dbReference type="NCBI Taxonomy" id="412593"/>
    <lineage>
        <taxon>Bacteria</taxon>
        <taxon>Pseudomonadati</taxon>
        <taxon>Thermosulfidibacterota</taxon>
        <taxon>Thermosulfidibacteria</taxon>
        <taxon>Thermosulfidibacterales</taxon>
        <taxon>Thermosulfidibacteraceae</taxon>
    </lineage>
</organism>
<dbReference type="Pfam" id="PF13500">
    <property type="entry name" value="AAA_26"/>
    <property type="match status" value="1"/>
</dbReference>
<dbReference type="InterPro" id="IPR033949">
    <property type="entry name" value="CobQ_GATase1"/>
</dbReference>
<sequence>AGVVESATFDDYRAQARLVAYEALRGLLEEYDLVVAEGAGSPAEVNLKEMDFVNTGLMREFQAPSILVADIDRGGVFASILGTLELFTPQERKLLAGFIVNKFRGSLDILKPGLDFLKERTGKPVLAVFPYLDKALPPEDSLDIQDGGGGKLKVAVVRYPHISNFSDLTPLALEPQVTLVYTQDPLEVAAAHLVILPGSRATLADLRWMKDRGLDLAVKLARRRGAWVLGLCGGYQMLGDELEDPVGTDGGGREEGLGLLPLSTLMTGEKRVRPVRVRRAVDWSWMPERVDGYEIHAGKTRGGAPLFYLEEGGEDGAWGERVLGTYIHDLLAQDSFRRAFLNLLEAESRVDYRVYLREAMDALADMVEAHPFLVEWLESMTGK</sequence>
<dbReference type="InterPro" id="IPR027417">
    <property type="entry name" value="P-loop_NTPase"/>
</dbReference>
<dbReference type="InterPro" id="IPR004459">
    <property type="entry name" value="CobQ_synth"/>
</dbReference>
<reference evidence="5" key="1">
    <citation type="journal article" date="2020" name="mSystems">
        <title>Genome- and Community-Level Interaction Insights into Carbon Utilization and Element Cycling Functions of Hydrothermarchaeota in Hydrothermal Sediment.</title>
        <authorList>
            <person name="Zhou Z."/>
            <person name="Liu Y."/>
            <person name="Xu W."/>
            <person name="Pan J."/>
            <person name="Luo Z.H."/>
            <person name="Li M."/>
        </authorList>
    </citation>
    <scope>NUCLEOTIDE SEQUENCE [LARGE SCALE GENOMIC DNA]</scope>
    <source>
        <strain evidence="5">HyVt-115</strain>
    </source>
</reference>
<comment type="caution">
    <text evidence="5">The sequence shown here is derived from an EMBL/GenBank/DDBJ whole genome shotgun (WGS) entry which is preliminary data.</text>
</comment>
<keyword evidence="3" id="KW-0315">Glutamine amidotransferase</keyword>
<evidence type="ECO:0000259" key="4">
    <source>
        <dbReference type="Pfam" id="PF07685"/>
    </source>
</evidence>
<dbReference type="InterPro" id="IPR029062">
    <property type="entry name" value="Class_I_gatase-like"/>
</dbReference>
<feature type="domain" description="CobB/CobQ-like glutamine amidotransferase" evidence="4">
    <location>
        <begin position="153"/>
        <end position="335"/>
    </location>
</feature>
<dbReference type="EMBL" id="DQWS01000031">
    <property type="protein sequence ID" value="HDD52585.1"/>
    <property type="molecule type" value="Genomic_DNA"/>
</dbReference>
<evidence type="ECO:0000256" key="1">
    <source>
        <dbReference type="ARBA" id="ARBA00004953"/>
    </source>
</evidence>
<accession>A0A7C0Y7A8</accession>
<dbReference type="SUPFAM" id="SSF52317">
    <property type="entry name" value="Class I glutamine amidotransferase-like"/>
    <property type="match status" value="1"/>
</dbReference>
<name>A0A7C0Y7A8_9BACT</name>
<dbReference type="Pfam" id="PF07685">
    <property type="entry name" value="GATase_3"/>
    <property type="match status" value="1"/>
</dbReference>
<comment type="pathway">
    <text evidence="1">Cofactor biosynthesis; adenosylcobalamin biosynthesis.</text>
</comment>